<protein>
    <recommendedName>
        <fullName evidence="4">Myb/SANT-like domain-containing protein</fullName>
    </recommendedName>
</protein>
<keyword evidence="3" id="KW-1185">Reference proteome</keyword>
<dbReference type="EMBL" id="KZ824285">
    <property type="protein sequence ID" value="RAL12058.1"/>
    <property type="molecule type" value="Genomic_DNA"/>
</dbReference>
<dbReference type="AlphaFoldDB" id="A0A395HYW6"/>
<name>A0A395HYW6_ASPHC</name>
<dbReference type="VEuPathDB" id="FungiDB:BO97DRAFT_424985"/>
<evidence type="ECO:0000313" key="3">
    <source>
        <dbReference type="Proteomes" id="UP000248961"/>
    </source>
</evidence>
<dbReference type="GeneID" id="37201311"/>
<sequence length="187" mass="20953">MDKELTPLIFGASPKKSPKGVKRTRQKWDDSLRLTLLLEIAKIKNLKLSEDEWKTVSNRIDRTWNAAREEYGSLMGDRFSDWKRGSKKAKPTPASSANPPDAASDGSQDDPTGMNKQSQIGHVGVKKSACDEPENLQAEHEKIHLEHKKDDDVEDLVENELNQVNQGELLLHARPIIAFIDTLTDTG</sequence>
<feature type="compositionally biased region" description="Basic residues" evidence="1">
    <location>
        <begin position="16"/>
        <end position="25"/>
    </location>
</feature>
<dbReference type="Proteomes" id="UP000248961">
    <property type="component" value="Unassembled WGS sequence"/>
</dbReference>
<evidence type="ECO:0008006" key="4">
    <source>
        <dbReference type="Google" id="ProtNLM"/>
    </source>
</evidence>
<accession>A0A395HYW6</accession>
<organism evidence="2 3">
    <name type="scientific">Aspergillus homomorphus (strain CBS 101889)</name>
    <dbReference type="NCBI Taxonomy" id="1450537"/>
    <lineage>
        <taxon>Eukaryota</taxon>
        <taxon>Fungi</taxon>
        <taxon>Dikarya</taxon>
        <taxon>Ascomycota</taxon>
        <taxon>Pezizomycotina</taxon>
        <taxon>Eurotiomycetes</taxon>
        <taxon>Eurotiomycetidae</taxon>
        <taxon>Eurotiales</taxon>
        <taxon>Aspergillaceae</taxon>
        <taxon>Aspergillus</taxon>
        <taxon>Aspergillus subgen. Circumdati</taxon>
    </lineage>
</organism>
<evidence type="ECO:0000313" key="2">
    <source>
        <dbReference type="EMBL" id="RAL12058.1"/>
    </source>
</evidence>
<feature type="region of interest" description="Disordered" evidence="1">
    <location>
        <begin position="77"/>
        <end position="137"/>
    </location>
</feature>
<dbReference type="OrthoDB" id="4505038at2759"/>
<feature type="region of interest" description="Disordered" evidence="1">
    <location>
        <begin position="1"/>
        <end position="26"/>
    </location>
</feature>
<evidence type="ECO:0000256" key="1">
    <source>
        <dbReference type="SAM" id="MobiDB-lite"/>
    </source>
</evidence>
<proteinExistence type="predicted"/>
<gene>
    <name evidence="2" type="ORF">BO97DRAFT_424985</name>
</gene>
<reference evidence="2 3" key="1">
    <citation type="submission" date="2018-02" db="EMBL/GenBank/DDBJ databases">
        <title>The genomes of Aspergillus section Nigri reveals drivers in fungal speciation.</title>
        <authorList>
            <consortium name="DOE Joint Genome Institute"/>
            <person name="Vesth T.C."/>
            <person name="Nybo J."/>
            <person name="Theobald S."/>
            <person name="Brandl J."/>
            <person name="Frisvad J.C."/>
            <person name="Nielsen K.F."/>
            <person name="Lyhne E.K."/>
            <person name="Kogle M.E."/>
            <person name="Kuo A."/>
            <person name="Riley R."/>
            <person name="Clum A."/>
            <person name="Nolan M."/>
            <person name="Lipzen A."/>
            <person name="Salamov A."/>
            <person name="Henrissat B."/>
            <person name="Wiebenga A."/>
            <person name="De vries R.P."/>
            <person name="Grigoriev I.V."/>
            <person name="Mortensen U.H."/>
            <person name="Andersen M.R."/>
            <person name="Baker S.E."/>
        </authorList>
    </citation>
    <scope>NUCLEOTIDE SEQUENCE [LARGE SCALE GENOMIC DNA]</scope>
    <source>
        <strain evidence="2 3">CBS 101889</strain>
    </source>
</reference>
<dbReference type="RefSeq" id="XP_025551212.1">
    <property type="nucleotide sequence ID" value="XM_025697022.1"/>
</dbReference>
<feature type="compositionally biased region" description="Low complexity" evidence="1">
    <location>
        <begin position="91"/>
        <end position="106"/>
    </location>
</feature>